<dbReference type="InterPro" id="IPR001174">
    <property type="entry name" value="HddA/FKP"/>
</dbReference>
<evidence type="ECO:0000256" key="4">
    <source>
        <dbReference type="ARBA" id="ARBA00022840"/>
    </source>
</evidence>
<keyword evidence="1" id="KW-0808">Transferase</keyword>
<dbReference type="SUPFAM" id="SSF54211">
    <property type="entry name" value="Ribosomal protein S5 domain 2-like"/>
    <property type="match status" value="1"/>
</dbReference>
<dbReference type="PANTHER" id="PTHR32463:SF0">
    <property type="entry name" value="L-FUCOSE KINASE"/>
    <property type="match status" value="1"/>
</dbReference>
<name>A0A8G2L839_PICTO</name>
<evidence type="ECO:0000256" key="3">
    <source>
        <dbReference type="ARBA" id="ARBA00022777"/>
    </source>
</evidence>
<dbReference type="InterPro" id="IPR020568">
    <property type="entry name" value="Ribosomal_Su5_D2-typ_SF"/>
</dbReference>
<dbReference type="SUPFAM" id="SSF55060">
    <property type="entry name" value="GHMP Kinase, C-terminal domain"/>
    <property type="match status" value="1"/>
</dbReference>
<keyword evidence="2" id="KW-0547">Nucleotide-binding</keyword>
<evidence type="ECO:0000259" key="6">
    <source>
        <dbReference type="Pfam" id="PF00288"/>
    </source>
</evidence>
<dbReference type="Proteomes" id="UP000192315">
    <property type="component" value="Unassembled WGS sequence"/>
</dbReference>
<proteinExistence type="inferred from homology"/>
<evidence type="ECO:0000313" key="9">
    <source>
        <dbReference type="Proteomes" id="UP000192315"/>
    </source>
</evidence>
<dbReference type="Pfam" id="PF00288">
    <property type="entry name" value="GHMP_kinases_N"/>
    <property type="match status" value="1"/>
</dbReference>
<dbReference type="InterPro" id="IPR014606">
    <property type="entry name" value="Heptose_7-P_kinase"/>
</dbReference>
<dbReference type="InterPro" id="IPR006204">
    <property type="entry name" value="GHMP_kinase_N_dom"/>
</dbReference>
<evidence type="ECO:0000256" key="1">
    <source>
        <dbReference type="ARBA" id="ARBA00022679"/>
    </source>
</evidence>
<feature type="domain" description="GHMP kinase C-terminal" evidence="7">
    <location>
        <begin position="231"/>
        <end position="297"/>
    </location>
</feature>
<comment type="similarity">
    <text evidence="5">Belongs to the GHMP kinase family.</text>
</comment>
<gene>
    <name evidence="8" type="ORF">SAMN02745355_0907</name>
</gene>
<dbReference type="GO" id="GO:0005524">
    <property type="term" value="F:ATP binding"/>
    <property type="evidence" value="ECO:0007669"/>
    <property type="project" value="UniProtKB-KW"/>
</dbReference>
<keyword evidence="3 8" id="KW-0418">Kinase</keyword>
<accession>A0A8G2L839</accession>
<dbReference type="EMBL" id="FWYE01000002">
    <property type="protein sequence ID" value="SMD30989.1"/>
    <property type="molecule type" value="Genomic_DNA"/>
</dbReference>
<evidence type="ECO:0000313" key="8">
    <source>
        <dbReference type="EMBL" id="SMD30989.1"/>
    </source>
</evidence>
<dbReference type="GO" id="GO:0042352">
    <property type="term" value="P:GDP-L-fucose salvage"/>
    <property type="evidence" value="ECO:0007669"/>
    <property type="project" value="TreeGrafter"/>
</dbReference>
<comment type="caution">
    <text evidence="8">The sequence shown here is derived from an EMBL/GenBank/DDBJ whole genome shotgun (WGS) entry which is preliminary data.</text>
</comment>
<sequence length="329" mass="36625">MNRIYIYSPLRVSFAGGGTDISPFPEKYGGAVLNVTIDRGILIKYINDEKDLEIASRDFLRSSITGSGGNIAEKKLLEIFNKSGINYGKIMINGDVPPGSGLGSSSALMNSITMLKYEILNKELNKYELAEESYNIESNHLGIILGRQDPYAVSLGGFKFMEFTDRGITCEKFAKNSFIDELEKSMFLVYTGKTRASSDALREQAEKSKKNDRNTISKLLSLKDISYSIRDSIKSQDFDRFSQLINTGWEIKKTLGSNVSNERIDNIMARARSLGATAARLLGGGSQGFVLIVSKPENLDYIEKGMTKHSKFVIRISFDYSGTRRISPF</sequence>
<keyword evidence="4" id="KW-0067">ATP-binding</keyword>
<feature type="domain" description="GHMP kinase N-terminal" evidence="6">
    <location>
        <begin position="78"/>
        <end position="157"/>
    </location>
</feature>
<dbReference type="GO" id="GO:0050201">
    <property type="term" value="F:fucokinase activity"/>
    <property type="evidence" value="ECO:0007669"/>
    <property type="project" value="TreeGrafter"/>
</dbReference>
<dbReference type="RefSeq" id="WP_084272812.1">
    <property type="nucleotide sequence ID" value="NZ_FWYE01000002.1"/>
</dbReference>
<dbReference type="InterPro" id="IPR052203">
    <property type="entry name" value="GHMP_Kinase-Related"/>
</dbReference>
<dbReference type="Gene3D" id="3.30.230.120">
    <property type="match status" value="1"/>
</dbReference>
<dbReference type="PANTHER" id="PTHR32463">
    <property type="entry name" value="L-FUCOSE KINASE"/>
    <property type="match status" value="1"/>
</dbReference>
<evidence type="ECO:0000256" key="5">
    <source>
        <dbReference type="ARBA" id="ARBA00038121"/>
    </source>
</evidence>
<dbReference type="AlphaFoldDB" id="A0A8G2L839"/>
<reference evidence="8 9" key="1">
    <citation type="submission" date="2017-04" db="EMBL/GenBank/DDBJ databases">
        <authorList>
            <person name="Varghese N."/>
            <person name="Submissions S."/>
        </authorList>
    </citation>
    <scope>NUCLEOTIDE SEQUENCE [LARGE SCALE GENOMIC DNA]</scope>
    <source>
        <strain evidence="8 9">DSM 9789</strain>
    </source>
</reference>
<dbReference type="Pfam" id="PF08544">
    <property type="entry name" value="GHMP_kinases_C"/>
    <property type="match status" value="1"/>
</dbReference>
<protein>
    <submittedName>
        <fullName evidence="8">D-glycero-alpha-D-manno-heptose-7-phosphate kinase</fullName>
    </submittedName>
</protein>
<dbReference type="InterPro" id="IPR013750">
    <property type="entry name" value="GHMP_kinase_C_dom"/>
</dbReference>
<evidence type="ECO:0000259" key="7">
    <source>
        <dbReference type="Pfam" id="PF08544"/>
    </source>
</evidence>
<dbReference type="InterPro" id="IPR006203">
    <property type="entry name" value="GHMP_knse_ATP-bd_CS"/>
</dbReference>
<evidence type="ECO:0000256" key="2">
    <source>
        <dbReference type="ARBA" id="ARBA00022741"/>
    </source>
</evidence>
<dbReference type="PROSITE" id="PS00627">
    <property type="entry name" value="GHMP_KINASES_ATP"/>
    <property type="match status" value="1"/>
</dbReference>
<keyword evidence="9" id="KW-1185">Reference proteome</keyword>
<dbReference type="PRINTS" id="PR00960">
    <property type="entry name" value="LMBPPROTEIN"/>
</dbReference>
<dbReference type="InterPro" id="IPR036554">
    <property type="entry name" value="GHMP_kinase_C_sf"/>
</dbReference>
<organism evidence="8 9">
    <name type="scientific">Picrophilus torridus (strain ATCC 700027 / DSM 9790 / JCM 10055 / NBRC 100828 / KAW 2/3)</name>
    <dbReference type="NCBI Taxonomy" id="1122961"/>
    <lineage>
        <taxon>Archaea</taxon>
        <taxon>Methanobacteriati</taxon>
        <taxon>Thermoplasmatota</taxon>
        <taxon>Thermoplasmata</taxon>
        <taxon>Thermoplasmatales</taxon>
        <taxon>Picrophilaceae</taxon>
        <taxon>Picrophilus</taxon>
    </lineage>
</organism>
<dbReference type="PIRSF" id="PIRSF036406">
    <property type="entry name" value="Hept_kin"/>
    <property type="match status" value="1"/>
</dbReference>